<proteinExistence type="predicted"/>
<reference evidence="1" key="1">
    <citation type="submission" date="2020-08" db="EMBL/GenBank/DDBJ databases">
        <title>Multicomponent nature underlies the extraordinary mechanical properties of spider dragline silk.</title>
        <authorList>
            <person name="Kono N."/>
            <person name="Nakamura H."/>
            <person name="Mori M."/>
            <person name="Yoshida Y."/>
            <person name="Ohtoshi R."/>
            <person name="Malay A.D."/>
            <person name="Moran D.A.P."/>
            <person name="Tomita M."/>
            <person name="Numata K."/>
            <person name="Arakawa K."/>
        </authorList>
    </citation>
    <scope>NUCLEOTIDE SEQUENCE</scope>
</reference>
<gene>
    <name evidence="1" type="ORF">NPIL_647631</name>
</gene>
<name>A0A8X6UKI2_NEPPI</name>
<organism evidence="1 2">
    <name type="scientific">Nephila pilipes</name>
    <name type="common">Giant wood spider</name>
    <name type="synonym">Nephila maculata</name>
    <dbReference type="NCBI Taxonomy" id="299642"/>
    <lineage>
        <taxon>Eukaryota</taxon>
        <taxon>Metazoa</taxon>
        <taxon>Ecdysozoa</taxon>
        <taxon>Arthropoda</taxon>
        <taxon>Chelicerata</taxon>
        <taxon>Arachnida</taxon>
        <taxon>Araneae</taxon>
        <taxon>Araneomorphae</taxon>
        <taxon>Entelegynae</taxon>
        <taxon>Araneoidea</taxon>
        <taxon>Nephilidae</taxon>
        <taxon>Nephila</taxon>
    </lineage>
</organism>
<dbReference type="AlphaFoldDB" id="A0A8X6UKI2"/>
<comment type="caution">
    <text evidence="1">The sequence shown here is derived from an EMBL/GenBank/DDBJ whole genome shotgun (WGS) entry which is preliminary data.</text>
</comment>
<dbReference type="Proteomes" id="UP000887013">
    <property type="component" value="Unassembled WGS sequence"/>
</dbReference>
<protein>
    <submittedName>
        <fullName evidence="1">Uncharacterized protein</fullName>
    </submittedName>
</protein>
<dbReference type="EMBL" id="BMAW01082842">
    <property type="protein sequence ID" value="GFU30978.1"/>
    <property type="molecule type" value="Genomic_DNA"/>
</dbReference>
<sequence>MSSLKKRTKEKPRRNDILNLPDCPRGIAVAAFHLTTVHDCLYALLGRFRIVDSPACPLCCSGAAMNTNHLPVCSALTKNCIYSRYWEPETL</sequence>
<dbReference type="OrthoDB" id="6429785at2759"/>
<evidence type="ECO:0000313" key="2">
    <source>
        <dbReference type="Proteomes" id="UP000887013"/>
    </source>
</evidence>
<accession>A0A8X6UKI2</accession>
<keyword evidence="2" id="KW-1185">Reference proteome</keyword>
<evidence type="ECO:0000313" key="1">
    <source>
        <dbReference type="EMBL" id="GFU30978.1"/>
    </source>
</evidence>